<reference evidence="2 3" key="1">
    <citation type="submission" date="2018-11" db="EMBL/GenBank/DDBJ databases">
        <title>Genome assembly of Steccherinum ochraceum LE-BIN_3174, the white-rot fungus of the Steccherinaceae family (The Residual Polyporoid clade, Polyporales, Basidiomycota).</title>
        <authorList>
            <person name="Fedorova T.V."/>
            <person name="Glazunova O.A."/>
            <person name="Landesman E.O."/>
            <person name="Moiseenko K.V."/>
            <person name="Psurtseva N.V."/>
            <person name="Savinova O.S."/>
            <person name="Shakhova N.V."/>
            <person name="Tyazhelova T.V."/>
            <person name="Vasina D.V."/>
        </authorList>
    </citation>
    <scope>NUCLEOTIDE SEQUENCE [LARGE SCALE GENOMIC DNA]</scope>
    <source>
        <strain evidence="2 3">LE-BIN_3174</strain>
    </source>
</reference>
<name>A0A4R0R3P7_9APHY</name>
<evidence type="ECO:0000313" key="2">
    <source>
        <dbReference type="EMBL" id="TCD60513.1"/>
    </source>
</evidence>
<accession>A0A4R0R3P7</accession>
<proteinExistence type="predicted"/>
<sequence>MSAKSTSLAQINRIVLSRTCTTDKDSTRRILTVELSGFDHIPGVVDLEQNSVGLFDSTFHDLAFQRELYHPLPPLFAGCALRTTDTGDQQLYERGSLVGDPTKKLAVVKVLLLQLLIESLMRKISDVLYKNGLATPRVRLWIEFVFDEFVIMAHHMIRAVGPAQTKLCDAAHKQMGELTQEICQLLSWRAKCDAQEYTIQQAARFATKQPLDRPGGRSRKVPSDAEGRRERSAGGQ</sequence>
<evidence type="ECO:0000256" key="1">
    <source>
        <dbReference type="SAM" id="MobiDB-lite"/>
    </source>
</evidence>
<protein>
    <submittedName>
        <fullName evidence="2">Uncharacterized protein</fullName>
    </submittedName>
</protein>
<dbReference type="Proteomes" id="UP000292702">
    <property type="component" value="Unassembled WGS sequence"/>
</dbReference>
<feature type="compositionally biased region" description="Basic and acidic residues" evidence="1">
    <location>
        <begin position="210"/>
        <end position="236"/>
    </location>
</feature>
<feature type="region of interest" description="Disordered" evidence="1">
    <location>
        <begin position="206"/>
        <end position="236"/>
    </location>
</feature>
<evidence type="ECO:0000313" key="3">
    <source>
        <dbReference type="Proteomes" id="UP000292702"/>
    </source>
</evidence>
<comment type="caution">
    <text evidence="2">The sequence shown here is derived from an EMBL/GenBank/DDBJ whole genome shotgun (WGS) entry which is preliminary data.</text>
</comment>
<organism evidence="2 3">
    <name type="scientific">Steccherinum ochraceum</name>
    <dbReference type="NCBI Taxonomy" id="92696"/>
    <lineage>
        <taxon>Eukaryota</taxon>
        <taxon>Fungi</taxon>
        <taxon>Dikarya</taxon>
        <taxon>Basidiomycota</taxon>
        <taxon>Agaricomycotina</taxon>
        <taxon>Agaricomycetes</taxon>
        <taxon>Polyporales</taxon>
        <taxon>Steccherinaceae</taxon>
        <taxon>Steccherinum</taxon>
    </lineage>
</organism>
<dbReference type="AlphaFoldDB" id="A0A4R0R3P7"/>
<dbReference type="EMBL" id="RWJN01000586">
    <property type="protein sequence ID" value="TCD60513.1"/>
    <property type="molecule type" value="Genomic_DNA"/>
</dbReference>
<keyword evidence="3" id="KW-1185">Reference proteome</keyword>
<gene>
    <name evidence="2" type="ORF">EIP91_009948</name>
</gene>